<dbReference type="InterPro" id="IPR052942">
    <property type="entry name" value="LPS_cholinephosphotransferase"/>
</dbReference>
<dbReference type="Proteomes" id="UP000199373">
    <property type="component" value="Unassembled WGS sequence"/>
</dbReference>
<dbReference type="Pfam" id="PF04991">
    <property type="entry name" value="LicD"/>
    <property type="match status" value="1"/>
</dbReference>
<feature type="domain" description="LicD/FKTN/FKRP nucleotidyltransferase" evidence="1">
    <location>
        <begin position="33"/>
        <end position="245"/>
    </location>
</feature>
<dbReference type="AlphaFoldDB" id="A0A1I0NFD3"/>
<evidence type="ECO:0000313" key="2">
    <source>
        <dbReference type="EMBL" id="SEV99851.1"/>
    </source>
</evidence>
<sequence length="269" mass="31150">MDYQEQLRAFSQPNLRVCQLRQLEILKVIDGICRKHGISYWLDGGTLLGAVRHGGFIPWDDDIDIAMDYQDMKRFARIAQGELPDGLFLQTPTTDPNVKEQMVKIRDLNSLYIEKGDSFVNEYVKGIYVDIFPFERHPDIPKSWTKRLAKGITKSNSILHHPHTYSLRAVAEFFWFGGQLLVYQSIWKMLSLCCRSTRYANIPTMNGYGITHDKATVLPLSTVRFEDAEFPAPHDPDQYLRNIYGNYMEIPPVEKRHFHSVVIIPELTK</sequence>
<keyword evidence="2" id="KW-0808">Transferase</keyword>
<dbReference type="GO" id="GO:0016740">
    <property type="term" value="F:transferase activity"/>
    <property type="evidence" value="ECO:0007669"/>
    <property type="project" value="UniProtKB-KW"/>
</dbReference>
<evidence type="ECO:0000313" key="3">
    <source>
        <dbReference type="Proteomes" id="UP000199373"/>
    </source>
</evidence>
<dbReference type="RefSeq" id="WP_091915322.1">
    <property type="nucleotide sequence ID" value="NZ_FOIQ01000002.1"/>
</dbReference>
<organism evidence="2 3">
    <name type="scientific">Prevotella aff. ruminicola Tc2-24</name>
    <dbReference type="NCBI Taxonomy" id="81582"/>
    <lineage>
        <taxon>Bacteria</taxon>
        <taxon>Pseudomonadati</taxon>
        <taxon>Bacteroidota</taxon>
        <taxon>Bacteroidia</taxon>
        <taxon>Bacteroidales</taxon>
        <taxon>Prevotellaceae</taxon>
        <taxon>Prevotella</taxon>
    </lineage>
</organism>
<evidence type="ECO:0000259" key="1">
    <source>
        <dbReference type="Pfam" id="PF04991"/>
    </source>
</evidence>
<dbReference type="GO" id="GO:0009100">
    <property type="term" value="P:glycoprotein metabolic process"/>
    <property type="evidence" value="ECO:0007669"/>
    <property type="project" value="UniProtKB-ARBA"/>
</dbReference>
<accession>A0A1I0NFD3</accession>
<proteinExistence type="predicted"/>
<keyword evidence="3" id="KW-1185">Reference proteome</keyword>
<dbReference type="PANTHER" id="PTHR43404:SF2">
    <property type="entry name" value="LIPOPOLYSACCHARIDE CHOLINEPHOSPHOTRANSFERASE LICD"/>
    <property type="match status" value="1"/>
</dbReference>
<dbReference type="PANTHER" id="PTHR43404">
    <property type="entry name" value="LIPOPOLYSACCHARIDE CHOLINEPHOSPHOTRANSFERASE LICD"/>
    <property type="match status" value="1"/>
</dbReference>
<dbReference type="EMBL" id="FOIQ01000002">
    <property type="protein sequence ID" value="SEV99851.1"/>
    <property type="molecule type" value="Genomic_DNA"/>
</dbReference>
<name>A0A1I0NFD3_9BACT</name>
<gene>
    <name evidence="2" type="ORF">SAMN04487850_1189</name>
</gene>
<protein>
    <submittedName>
        <fullName evidence="2">Lipopolysaccharide cholinephosphotransferase</fullName>
    </submittedName>
</protein>
<dbReference type="InterPro" id="IPR007074">
    <property type="entry name" value="LicD/FKTN/FKRP_NTP_transf"/>
</dbReference>
<reference evidence="2 3" key="1">
    <citation type="submission" date="2016-10" db="EMBL/GenBank/DDBJ databases">
        <authorList>
            <person name="de Groot N.N."/>
        </authorList>
    </citation>
    <scope>NUCLEOTIDE SEQUENCE [LARGE SCALE GENOMIC DNA]</scope>
    <source>
        <strain evidence="2 3">TC2-24</strain>
    </source>
</reference>